<dbReference type="GeneID" id="26970650"/>
<sequence length="84" mass="9692">MHDDRIIPENSYQMMDERSIPRAAAPSSRRYHVKESMWAARGRRPEGRAKAEPRSLCWTIKYQIVASQSSSLIYSESPARSHNT</sequence>
<name>A0A0A2V5W3_PARBA</name>
<protein>
    <submittedName>
        <fullName evidence="1">Uncharacterized protein</fullName>
    </submittedName>
</protein>
<evidence type="ECO:0000313" key="2">
    <source>
        <dbReference type="Proteomes" id="UP000002059"/>
    </source>
</evidence>
<dbReference type="KEGG" id="pbl:PAAG_11762"/>
<reference evidence="1 2" key="1">
    <citation type="journal article" date="2011" name="PLoS Genet.">
        <title>Comparative genomic analysis of human fungal pathogens causing paracoccidioidomycosis.</title>
        <authorList>
            <person name="Desjardins C.A."/>
            <person name="Champion M.D."/>
            <person name="Holder J.W."/>
            <person name="Muszewska A."/>
            <person name="Goldberg J."/>
            <person name="Bailao A.M."/>
            <person name="Brigido M.M."/>
            <person name="Ferreira M.E."/>
            <person name="Garcia A.M."/>
            <person name="Grynberg M."/>
            <person name="Gujja S."/>
            <person name="Heiman D.I."/>
            <person name="Henn M.R."/>
            <person name="Kodira C.D."/>
            <person name="Leon-Narvaez H."/>
            <person name="Longo L.V."/>
            <person name="Ma L.J."/>
            <person name="Malavazi I."/>
            <person name="Matsuo A.L."/>
            <person name="Morais F.V."/>
            <person name="Pereira M."/>
            <person name="Rodriguez-Brito S."/>
            <person name="Sakthikumar S."/>
            <person name="Salem-Izacc S.M."/>
            <person name="Sykes S.M."/>
            <person name="Teixeira M.M."/>
            <person name="Vallejo M.C."/>
            <person name="Walter M.E."/>
            <person name="Yandava C."/>
            <person name="Young S."/>
            <person name="Zeng Q."/>
            <person name="Zucker J."/>
            <person name="Felipe M.S."/>
            <person name="Goldman G.H."/>
            <person name="Haas B.J."/>
            <person name="McEwen J.G."/>
            <person name="Nino-Vega G."/>
            <person name="Puccia R."/>
            <person name="San-Blas G."/>
            <person name="Soares C.M."/>
            <person name="Birren B.W."/>
            <person name="Cuomo C.A."/>
        </authorList>
    </citation>
    <scope>NUCLEOTIDE SEQUENCE [LARGE SCALE GENOMIC DNA]</scope>
    <source>
        <strain evidence="2">ATCC MYA-826 / Pb01</strain>
    </source>
</reference>
<proteinExistence type="predicted"/>
<dbReference type="VEuPathDB" id="FungiDB:PAAG_11762"/>
<organism evidence="1 2">
    <name type="scientific">Paracoccidioides lutzii (strain ATCC MYA-826 / Pb01)</name>
    <name type="common">Paracoccidioides brasiliensis</name>
    <dbReference type="NCBI Taxonomy" id="502779"/>
    <lineage>
        <taxon>Eukaryota</taxon>
        <taxon>Fungi</taxon>
        <taxon>Dikarya</taxon>
        <taxon>Ascomycota</taxon>
        <taxon>Pezizomycotina</taxon>
        <taxon>Eurotiomycetes</taxon>
        <taxon>Eurotiomycetidae</taxon>
        <taxon>Onygenales</taxon>
        <taxon>Ajellomycetaceae</taxon>
        <taxon>Paracoccidioides</taxon>
    </lineage>
</organism>
<gene>
    <name evidence="1" type="ORF">PAAG_11762</name>
</gene>
<evidence type="ECO:0000313" key="1">
    <source>
        <dbReference type="EMBL" id="KGQ01525.1"/>
    </source>
</evidence>
<accession>A0A0A2V5W3</accession>
<dbReference type="Proteomes" id="UP000002059">
    <property type="component" value="Partially assembled WGS sequence"/>
</dbReference>
<dbReference type="AlphaFoldDB" id="A0A0A2V5W3"/>
<dbReference type="EMBL" id="KN294000">
    <property type="protein sequence ID" value="KGQ01525.1"/>
    <property type="molecule type" value="Genomic_DNA"/>
</dbReference>
<dbReference type="HOGENOM" id="CLU_2528085_0_0_1"/>
<keyword evidence="2" id="KW-1185">Reference proteome</keyword>
<dbReference type="RefSeq" id="XP_015703041.1">
    <property type="nucleotide sequence ID" value="XM_015847350.1"/>
</dbReference>